<proteinExistence type="predicted"/>
<dbReference type="InterPro" id="IPR010730">
    <property type="entry name" value="HET"/>
</dbReference>
<evidence type="ECO:0000313" key="2">
    <source>
        <dbReference type="EMBL" id="VBB84291.1"/>
    </source>
</evidence>
<accession>A0ABY6SI00</accession>
<protein>
    <recommendedName>
        <fullName evidence="1">Heterokaryon incompatibility domain-containing protein</fullName>
    </recommendedName>
</protein>
<feature type="domain" description="Heterokaryon incompatibility" evidence="1">
    <location>
        <begin position="230"/>
        <end position="386"/>
    </location>
</feature>
<evidence type="ECO:0000313" key="3">
    <source>
        <dbReference type="Proteomes" id="UP000280685"/>
    </source>
</evidence>
<gene>
    <name evidence="2" type="ORF">PODCO_606325</name>
</gene>
<evidence type="ECO:0000259" key="1">
    <source>
        <dbReference type="Pfam" id="PF06985"/>
    </source>
</evidence>
<dbReference type="PANTHER" id="PTHR33112:SF16">
    <property type="entry name" value="HETEROKARYON INCOMPATIBILITY DOMAIN-CONTAINING PROTEIN"/>
    <property type="match status" value="1"/>
</dbReference>
<dbReference type="EMBL" id="LR026969">
    <property type="protein sequence ID" value="VBB84291.1"/>
    <property type="molecule type" value="Genomic_DNA"/>
</dbReference>
<name>A0ABY6SI00_PODCO</name>
<reference evidence="2" key="1">
    <citation type="submission" date="2018-02" db="EMBL/GenBank/DDBJ databases">
        <authorList>
            <person name="Silar P."/>
        </authorList>
    </citation>
    <scope>NUCLEOTIDE SEQUENCE [LARGE SCALE GENOMIC DNA]</scope>
    <source>
        <strain evidence="2">T</strain>
    </source>
</reference>
<sequence length="752" mass="85267">MMALCETCRSADFRSLIVACVQQCRARQLEEADHCDGYYMPSALSGSSCIIKHHSDIFEVGNCAPECDLCQVIFQAFEQREVEHPEDAKGLPIVIRPFQNKIQVCYTSGETPIELCSLDLYMDDAIGMHAPSNWGFGSNLTLSAVTAFFRNLHIKEDDQPPILKKMDRDPGSESSLAIVSSWLQSCLRNHDVCHPPLEFQHPPRRLISVGNTTQNPVLMDMGPNSPPVKWLCLSYCWGGGVEPSLKLTGANIERLKSGSESLESFDPTVRDAILVARALDIPYIWIDALCMLQDKDTNEWNEQAPKMNEIYGGSVLTLVAASATTVKDGFLTKRRLRYIPISLSDTPSGVAAEDESLPKVFLSPEWAPENDSTNGAWNSRGWTMQEGLLPNRLLYYTSSQSMWKCCEEERFERGVTRNLDSVVADFVRYAGDDDIGFNCLRTLETFLKFKTFPRCLPDQWVLFKPDMFRLWYDLVEDYSPRQLTNPDDRLVAVSGLAKVFGNTIRCKEYFAGLWKPDMIRGLMWYTEGAPLIPRKLLTNDSFPTWSWASAEFALVRIDHGDRKISLSRVENVQVDLVDKRQPFGPLKTGSANTITLTGPLKRLARLYNKAWKCEDASMSELERYLSESIEIESPGKVELRYFYPSGVHFAVLQMLQGYQSLDLLVLESTSEVPNNVYRRVGVLTLRGCQEQDMCPPHVLARLKEMENSLSTRLGPRDLARKEYKLHNKVFMEVTEETSQEETPWKEQTVVII</sequence>
<organism evidence="2 3">
    <name type="scientific">Podospora comata</name>
    <dbReference type="NCBI Taxonomy" id="48703"/>
    <lineage>
        <taxon>Eukaryota</taxon>
        <taxon>Fungi</taxon>
        <taxon>Dikarya</taxon>
        <taxon>Ascomycota</taxon>
        <taxon>Pezizomycotina</taxon>
        <taxon>Sordariomycetes</taxon>
        <taxon>Sordariomycetidae</taxon>
        <taxon>Sordariales</taxon>
        <taxon>Podosporaceae</taxon>
        <taxon>Podospora</taxon>
    </lineage>
</organism>
<dbReference type="Proteomes" id="UP000280685">
    <property type="component" value="Chromosome 6"/>
</dbReference>
<dbReference type="Pfam" id="PF06985">
    <property type="entry name" value="HET"/>
    <property type="match status" value="1"/>
</dbReference>
<dbReference type="PANTHER" id="PTHR33112">
    <property type="entry name" value="DOMAIN PROTEIN, PUTATIVE-RELATED"/>
    <property type="match status" value="1"/>
</dbReference>
<keyword evidence="3" id="KW-1185">Reference proteome</keyword>